<proteinExistence type="predicted"/>
<dbReference type="GeneID" id="29113686"/>
<evidence type="ECO:0000313" key="3">
    <source>
        <dbReference type="Proteomes" id="UP000077248"/>
    </source>
</evidence>
<accession>A0A177DZD4</accession>
<dbReference type="Proteomes" id="UP000077248">
    <property type="component" value="Unassembled WGS sequence"/>
</dbReference>
<dbReference type="AlphaFoldDB" id="A0A177DZD4"/>
<dbReference type="VEuPathDB" id="FungiDB:CC77DRAFT_1058033"/>
<sequence length="75" mass="8683">MSRLSDESIIAIVTLVVTCPPSFVLLWHLLRRKRLNAQREVQDIELNSRSAINLRIVKHIKDTLIQPVLTHGLFR</sequence>
<gene>
    <name evidence="2" type="ORF">CC77DRAFT_1058033</name>
</gene>
<dbReference type="KEGG" id="aalt:CC77DRAFT_1058033"/>
<feature type="transmembrane region" description="Helical" evidence="1">
    <location>
        <begin position="12"/>
        <end position="30"/>
    </location>
</feature>
<name>A0A177DZD4_ALTAL</name>
<organism evidence="2 3">
    <name type="scientific">Alternaria alternata</name>
    <name type="common">Alternaria rot fungus</name>
    <name type="synonym">Torula alternata</name>
    <dbReference type="NCBI Taxonomy" id="5599"/>
    <lineage>
        <taxon>Eukaryota</taxon>
        <taxon>Fungi</taxon>
        <taxon>Dikarya</taxon>
        <taxon>Ascomycota</taxon>
        <taxon>Pezizomycotina</taxon>
        <taxon>Dothideomycetes</taxon>
        <taxon>Pleosporomycetidae</taxon>
        <taxon>Pleosporales</taxon>
        <taxon>Pleosporineae</taxon>
        <taxon>Pleosporaceae</taxon>
        <taxon>Alternaria</taxon>
        <taxon>Alternaria sect. Alternaria</taxon>
        <taxon>Alternaria alternata complex</taxon>
    </lineage>
</organism>
<keyword evidence="1" id="KW-0812">Transmembrane</keyword>
<keyword evidence="3" id="KW-1185">Reference proteome</keyword>
<protein>
    <submittedName>
        <fullName evidence="2">Uncharacterized protein</fullName>
    </submittedName>
</protein>
<evidence type="ECO:0000313" key="2">
    <source>
        <dbReference type="EMBL" id="OAG24848.1"/>
    </source>
</evidence>
<keyword evidence="1" id="KW-1133">Transmembrane helix</keyword>
<dbReference type="EMBL" id="KV441471">
    <property type="protein sequence ID" value="OAG24848.1"/>
    <property type="molecule type" value="Genomic_DNA"/>
</dbReference>
<evidence type="ECO:0000256" key="1">
    <source>
        <dbReference type="SAM" id="Phobius"/>
    </source>
</evidence>
<reference evidence="2 3" key="1">
    <citation type="submission" date="2016-05" db="EMBL/GenBank/DDBJ databases">
        <title>Comparative analysis of secretome profiles of manganese(II)-oxidizing ascomycete fungi.</title>
        <authorList>
            <consortium name="DOE Joint Genome Institute"/>
            <person name="Zeiner C.A."/>
            <person name="Purvine S.O."/>
            <person name="Zink E.M."/>
            <person name="Wu S."/>
            <person name="Pasa-Tolic L."/>
            <person name="Chaput D.L."/>
            <person name="Haridas S."/>
            <person name="Grigoriev I.V."/>
            <person name="Santelli C.M."/>
            <person name="Hansel C.M."/>
        </authorList>
    </citation>
    <scope>NUCLEOTIDE SEQUENCE [LARGE SCALE GENOMIC DNA]</scope>
    <source>
        <strain evidence="2 3">SRC1lrK2f</strain>
    </source>
</reference>
<keyword evidence="1" id="KW-0472">Membrane</keyword>
<dbReference type="RefSeq" id="XP_018390269.1">
    <property type="nucleotide sequence ID" value="XM_018528092.1"/>
</dbReference>